<sequence length="212" mass="24523">MIYNISSKLYLTVLHAGTTSMTTKSYLRLLQCAPDAVGSELLPKDVVCDFEASLIGALRSFFPDIPLIGCLFHFKQACRRKMKSYGLPDSEVKIAMARNVIDIPTVIDPNKIAVKGISWVKSKMRKMCEAKGVGYSVNKWRQFWNYFQRTWMETFPPTYWNVCVMRRATISQTNNHLERFHRELNKRLQTHPPMKVFVNRLPISSQKSNHFA</sequence>
<dbReference type="OrthoDB" id="120462at2759"/>
<dbReference type="EMBL" id="BSXT01002786">
    <property type="protein sequence ID" value="GMF50892.1"/>
    <property type="molecule type" value="Genomic_DNA"/>
</dbReference>
<name>A0A9W6Y1J1_9STRA</name>
<dbReference type="AlphaFoldDB" id="A0A9W6Y1J1"/>
<comment type="caution">
    <text evidence="1">The sequence shown here is derived from an EMBL/GenBank/DDBJ whole genome shotgun (WGS) entry which is preliminary data.</text>
</comment>
<keyword evidence="2" id="KW-1185">Reference proteome</keyword>
<protein>
    <submittedName>
        <fullName evidence="1">Unnamed protein product</fullName>
    </submittedName>
</protein>
<accession>A0A9W6Y1J1</accession>
<gene>
    <name evidence="1" type="ORF">Pfra01_002041100</name>
</gene>
<evidence type="ECO:0000313" key="2">
    <source>
        <dbReference type="Proteomes" id="UP001165121"/>
    </source>
</evidence>
<organism evidence="1 2">
    <name type="scientific">Phytophthora fragariaefolia</name>
    <dbReference type="NCBI Taxonomy" id="1490495"/>
    <lineage>
        <taxon>Eukaryota</taxon>
        <taxon>Sar</taxon>
        <taxon>Stramenopiles</taxon>
        <taxon>Oomycota</taxon>
        <taxon>Peronosporomycetes</taxon>
        <taxon>Peronosporales</taxon>
        <taxon>Peronosporaceae</taxon>
        <taxon>Phytophthora</taxon>
    </lineage>
</organism>
<proteinExistence type="predicted"/>
<dbReference type="Proteomes" id="UP001165121">
    <property type="component" value="Unassembled WGS sequence"/>
</dbReference>
<reference evidence="1" key="1">
    <citation type="submission" date="2023-04" db="EMBL/GenBank/DDBJ databases">
        <title>Phytophthora fragariaefolia NBRC 109709.</title>
        <authorList>
            <person name="Ichikawa N."/>
            <person name="Sato H."/>
            <person name="Tonouchi N."/>
        </authorList>
    </citation>
    <scope>NUCLEOTIDE SEQUENCE</scope>
    <source>
        <strain evidence="1">NBRC 109709</strain>
    </source>
</reference>
<evidence type="ECO:0000313" key="1">
    <source>
        <dbReference type="EMBL" id="GMF50892.1"/>
    </source>
</evidence>